<comment type="similarity">
    <text evidence="2">Belongs to the auxin efflux carrier (TC 2.A.69) family.</text>
</comment>
<dbReference type="Proteomes" id="UP001159257">
    <property type="component" value="Unassembled WGS sequence"/>
</dbReference>
<keyword evidence="4" id="KW-1003">Cell membrane</keyword>
<feature type="transmembrane region" description="Helical" evidence="8">
    <location>
        <begin position="227"/>
        <end position="246"/>
    </location>
</feature>
<evidence type="ECO:0000313" key="10">
    <source>
        <dbReference type="Proteomes" id="UP001159257"/>
    </source>
</evidence>
<gene>
    <name evidence="9" type="ORF">SAMN04487964_105133</name>
</gene>
<comment type="subcellular location">
    <subcellularLocation>
        <location evidence="1">Cell membrane</location>
        <topology evidence="1">Multi-pass membrane protein</topology>
    </subcellularLocation>
</comment>
<evidence type="ECO:0000256" key="7">
    <source>
        <dbReference type="ARBA" id="ARBA00023136"/>
    </source>
</evidence>
<evidence type="ECO:0000256" key="4">
    <source>
        <dbReference type="ARBA" id="ARBA00022475"/>
    </source>
</evidence>
<evidence type="ECO:0008006" key="11">
    <source>
        <dbReference type="Google" id="ProtNLM"/>
    </source>
</evidence>
<evidence type="ECO:0000256" key="2">
    <source>
        <dbReference type="ARBA" id="ARBA00010145"/>
    </source>
</evidence>
<keyword evidence="10" id="KW-1185">Reference proteome</keyword>
<feature type="transmembrane region" description="Helical" evidence="8">
    <location>
        <begin position="104"/>
        <end position="125"/>
    </location>
</feature>
<dbReference type="Gene3D" id="1.20.1530.20">
    <property type="match status" value="1"/>
</dbReference>
<evidence type="ECO:0000313" key="9">
    <source>
        <dbReference type="EMBL" id="SMR73657.1"/>
    </source>
</evidence>
<name>A0ABY1RZL8_9GAMM</name>
<keyword evidence="7 8" id="KW-0472">Membrane</keyword>
<keyword evidence="5 8" id="KW-0812">Transmembrane</keyword>
<reference evidence="9 10" key="1">
    <citation type="submission" date="2017-05" db="EMBL/GenBank/DDBJ databases">
        <authorList>
            <person name="Varghese N."/>
            <person name="Submissions S."/>
        </authorList>
    </citation>
    <scope>NUCLEOTIDE SEQUENCE [LARGE SCALE GENOMIC DNA]</scope>
    <source>
        <strain evidence="9 10">CGMCC 1.7287</strain>
    </source>
</reference>
<dbReference type="InterPro" id="IPR038770">
    <property type="entry name" value="Na+/solute_symporter_sf"/>
</dbReference>
<feature type="transmembrane region" description="Helical" evidence="8">
    <location>
        <begin position="161"/>
        <end position="181"/>
    </location>
</feature>
<dbReference type="InterPro" id="IPR004776">
    <property type="entry name" value="Mem_transp_PIN-like"/>
</dbReference>
<evidence type="ECO:0000256" key="3">
    <source>
        <dbReference type="ARBA" id="ARBA00022448"/>
    </source>
</evidence>
<sequence>MQQIITALWPVFALLMLGAWARRSDFPGEGFWQPAERATYYVLFPALLVERLAQARLGGDASLLLVSAVLGLLLAGTVVCLLSKPLLKLGAASYTSFFQGSMRFNTYVALAITAALFADAGIVYAAVITAVMVPLLNLLCILVFATTASEKPSWRRVIRTLLANPLILACLLGIGLSLLEWPLPEVLTSVLELLSRMALPLGLLAVGAGLNLRALRHGGRALVASSLVKLLLLPLLALSLAGGLGFDTTMTGVLVVFASVPTATSAYILARQLGGDAELMAAIITAQTLLSMLTLPVALMLI</sequence>
<organism evidence="9 10">
    <name type="scientific">Marinobacterium sediminicola</name>
    <dbReference type="NCBI Taxonomy" id="518898"/>
    <lineage>
        <taxon>Bacteria</taxon>
        <taxon>Pseudomonadati</taxon>
        <taxon>Pseudomonadota</taxon>
        <taxon>Gammaproteobacteria</taxon>
        <taxon>Oceanospirillales</taxon>
        <taxon>Oceanospirillaceae</taxon>
        <taxon>Marinobacterium</taxon>
    </lineage>
</organism>
<dbReference type="PANTHER" id="PTHR36838:SF4">
    <property type="entry name" value="AUXIN EFFLUX CARRIER FAMILY PROTEIN"/>
    <property type="match status" value="1"/>
</dbReference>
<dbReference type="Pfam" id="PF03547">
    <property type="entry name" value="Mem_trans"/>
    <property type="match status" value="1"/>
</dbReference>
<proteinExistence type="inferred from homology"/>
<evidence type="ECO:0000256" key="8">
    <source>
        <dbReference type="SAM" id="Phobius"/>
    </source>
</evidence>
<dbReference type="PANTHER" id="PTHR36838">
    <property type="entry name" value="AUXIN EFFLUX CARRIER FAMILY PROTEIN"/>
    <property type="match status" value="1"/>
</dbReference>
<dbReference type="RefSeq" id="WP_239040656.1">
    <property type="nucleotide sequence ID" value="NZ_BAAAEY010000005.1"/>
</dbReference>
<feature type="transmembrane region" description="Helical" evidence="8">
    <location>
        <begin position="279"/>
        <end position="301"/>
    </location>
</feature>
<evidence type="ECO:0000256" key="1">
    <source>
        <dbReference type="ARBA" id="ARBA00004651"/>
    </source>
</evidence>
<evidence type="ECO:0000256" key="6">
    <source>
        <dbReference type="ARBA" id="ARBA00022989"/>
    </source>
</evidence>
<protein>
    <recommendedName>
        <fullName evidence="11">AEC family transporter</fullName>
    </recommendedName>
</protein>
<comment type="caution">
    <text evidence="9">The sequence shown here is derived from an EMBL/GenBank/DDBJ whole genome shotgun (WGS) entry which is preliminary data.</text>
</comment>
<evidence type="ECO:0000256" key="5">
    <source>
        <dbReference type="ARBA" id="ARBA00022692"/>
    </source>
</evidence>
<feature type="transmembrane region" description="Helical" evidence="8">
    <location>
        <begin position="131"/>
        <end position="149"/>
    </location>
</feature>
<keyword evidence="6 8" id="KW-1133">Transmembrane helix</keyword>
<feature type="transmembrane region" description="Helical" evidence="8">
    <location>
        <begin position="193"/>
        <end position="215"/>
    </location>
</feature>
<accession>A0ABY1RZL8</accession>
<dbReference type="EMBL" id="FXWV01000005">
    <property type="protein sequence ID" value="SMR73657.1"/>
    <property type="molecule type" value="Genomic_DNA"/>
</dbReference>
<feature type="transmembrane region" description="Helical" evidence="8">
    <location>
        <begin position="61"/>
        <end position="83"/>
    </location>
</feature>
<keyword evidence="3" id="KW-0813">Transport</keyword>
<feature type="transmembrane region" description="Helical" evidence="8">
    <location>
        <begin position="252"/>
        <end position="270"/>
    </location>
</feature>